<dbReference type="PATRIC" id="fig|1129367.4.peg.1290"/>
<dbReference type="InterPro" id="IPR017946">
    <property type="entry name" value="PLC-like_Pdiesterase_TIM-brl"/>
</dbReference>
<dbReference type="Pfam" id="PF00388">
    <property type="entry name" value="PI-PLC-X"/>
    <property type="match status" value="1"/>
</dbReference>
<name>A0A0F6AF02_9GAMM</name>
<dbReference type="AlphaFoldDB" id="A0A0F6AF02"/>
<dbReference type="PANTHER" id="PTHR13593">
    <property type="match status" value="1"/>
</dbReference>
<proteinExistence type="predicted"/>
<dbReference type="Gene3D" id="3.20.20.190">
    <property type="entry name" value="Phosphatidylinositol (PI) phosphodiesterase"/>
    <property type="match status" value="1"/>
</dbReference>
<evidence type="ECO:0000256" key="2">
    <source>
        <dbReference type="ARBA" id="ARBA00012581"/>
    </source>
</evidence>
<dbReference type="GO" id="GO:0006629">
    <property type="term" value="P:lipid metabolic process"/>
    <property type="evidence" value="ECO:0007669"/>
    <property type="project" value="InterPro"/>
</dbReference>
<dbReference type="RefSeq" id="WP_046355064.1">
    <property type="nucleotide sequence ID" value="NZ_AUXW01000112.1"/>
</dbReference>
<dbReference type="PANTHER" id="PTHR13593:SF113">
    <property type="entry name" value="SI:DKEY-266F7.9"/>
    <property type="match status" value="1"/>
</dbReference>
<dbReference type="InterPro" id="IPR051057">
    <property type="entry name" value="PI-PLC_domain"/>
</dbReference>
<evidence type="ECO:0000256" key="1">
    <source>
        <dbReference type="ARBA" id="ARBA00001316"/>
    </source>
</evidence>
<evidence type="ECO:0000259" key="6">
    <source>
        <dbReference type="SMART" id="SM00148"/>
    </source>
</evidence>
<dbReference type="EMBL" id="AUXW01000112">
    <property type="protein sequence ID" value="KKE84785.1"/>
    <property type="molecule type" value="Genomic_DNA"/>
</dbReference>
<feature type="domain" description="Phosphatidylinositol-specific phospholipase C X" evidence="6">
    <location>
        <begin position="15"/>
        <end position="156"/>
    </location>
</feature>
<evidence type="ECO:0000256" key="3">
    <source>
        <dbReference type="ARBA" id="ARBA00019758"/>
    </source>
</evidence>
<dbReference type="Proteomes" id="UP000033434">
    <property type="component" value="Unassembled WGS sequence"/>
</dbReference>
<dbReference type="SUPFAM" id="SSF51695">
    <property type="entry name" value="PLC-like phosphodiesterases"/>
    <property type="match status" value="1"/>
</dbReference>
<dbReference type="GO" id="GO:0008081">
    <property type="term" value="F:phosphoric diester hydrolase activity"/>
    <property type="evidence" value="ECO:0007669"/>
    <property type="project" value="InterPro"/>
</dbReference>
<accession>A0A0F6AF02</accession>
<organism evidence="7 8">
    <name type="scientific">Pseudoalteromonas luteoviolacea S4054</name>
    <dbReference type="NCBI Taxonomy" id="1129367"/>
    <lineage>
        <taxon>Bacteria</taxon>
        <taxon>Pseudomonadati</taxon>
        <taxon>Pseudomonadota</taxon>
        <taxon>Gammaproteobacteria</taxon>
        <taxon>Alteromonadales</taxon>
        <taxon>Pseudoalteromonadaceae</taxon>
        <taxon>Pseudoalteromonas</taxon>
    </lineage>
</organism>
<dbReference type="EC" id="4.6.1.13" evidence="2"/>
<gene>
    <name evidence="7" type="ORF">N479_00940</name>
</gene>
<dbReference type="GO" id="GO:0004436">
    <property type="term" value="F:phosphatidylinositol diacylglycerol-lyase activity"/>
    <property type="evidence" value="ECO:0007669"/>
    <property type="project" value="UniProtKB-EC"/>
</dbReference>
<dbReference type="SMART" id="SM00148">
    <property type="entry name" value="PLCXc"/>
    <property type="match status" value="1"/>
</dbReference>
<comment type="caution">
    <text evidence="7">The sequence shown here is derived from an EMBL/GenBank/DDBJ whole genome shotgun (WGS) entry which is preliminary data.</text>
</comment>
<evidence type="ECO:0000256" key="4">
    <source>
        <dbReference type="ARBA" id="ARBA00030474"/>
    </source>
</evidence>
<evidence type="ECO:0000313" key="7">
    <source>
        <dbReference type="EMBL" id="KKE84785.1"/>
    </source>
</evidence>
<reference evidence="7 8" key="1">
    <citation type="journal article" date="2015" name="BMC Genomics">
        <title>Genome mining reveals unlocked bioactive potential of marine Gram-negative bacteria.</title>
        <authorList>
            <person name="Machado H."/>
            <person name="Sonnenschein E.C."/>
            <person name="Melchiorsen J."/>
            <person name="Gram L."/>
        </authorList>
    </citation>
    <scope>NUCLEOTIDE SEQUENCE [LARGE SCALE GENOMIC DNA]</scope>
    <source>
        <strain evidence="7 8">S4054</strain>
    </source>
</reference>
<comment type="catalytic activity">
    <reaction evidence="1">
        <text>a 1,2-diacyl-sn-glycero-3-phospho-(1D-myo-inositol) = 1D-myo-inositol 1,2-cyclic phosphate + a 1,2-diacyl-sn-glycerol</text>
        <dbReference type="Rhea" id="RHEA:17093"/>
        <dbReference type="ChEBI" id="CHEBI:17815"/>
        <dbReference type="ChEBI" id="CHEBI:57880"/>
        <dbReference type="ChEBI" id="CHEBI:58484"/>
        <dbReference type="EC" id="4.6.1.13"/>
    </reaction>
</comment>
<evidence type="ECO:0000256" key="5">
    <source>
        <dbReference type="ARBA" id="ARBA00030782"/>
    </source>
</evidence>
<protein>
    <recommendedName>
        <fullName evidence="3">1-phosphatidylinositol phosphodiesterase</fullName>
        <ecNumber evidence="2">4.6.1.13</ecNumber>
    </recommendedName>
    <alternativeName>
        <fullName evidence="4">Phosphatidylinositol diacylglycerol-lyase</fullName>
    </alternativeName>
    <alternativeName>
        <fullName evidence="5">Phosphatidylinositol-specific phospholipase C</fullName>
    </alternativeName>
</protein>
<dbReference type="CDD" id="cd08586">
    <property type="entry name" value="PI-PLCc_BcPLC_like"/>
    <property type="match status" value="1"/>
</dbReference>
<dbReference type="PROSITE" id="PS50007">
    <property type="entry name" value="PIPLC_X_DOMAIN"/>
    <property type="match status" value="1"/>
</dbReference>
<dbReference type="InterPro" id="IPR000909">
    <property type="entry name" value="PLipase_C_PInositol-sp_X_dom"/>
</dbReference>
<evidence type="ECO:0000313" key="8">
    <source>
        <dbReference type="Proteomes" id="UP000033434"/>
    </source>
</evidence>
<sequence>MASVSTKNWMSTLSDDLTLDKISIPGTHDSGTQKAPPGAARTQNFNIYTQLNDGIRFLDIRVKTNNSEEEPLRIYHGDVTCNLSFGAVLNECKSFLLENTDETIVMLMNAATSRVKNVQEKFDFYLQKEAFKNLFYLKTKIPTLQESRGKIILLRRFDGDLGIDLSNGWQDNATFTLITPECQKFRIEDQYNEHNTHKKMSAVQSLIDSAVMDPDDGDMYITYNSIAFASHTPYQYAWGGGVGKVDPKMNPGLTSYLRDKQKGSRLGIVVFDFYNNEVGKIDNKNIELIINKNHDVCLS</sequence>